<protein>
    <submittedName>
        <fullName evidence="2">Uncharacterized protein</fullName>
    </submittedName>
</protein>
<organism evidence="2 3">
    <name type="scientific">Oopsacas minuta</name>
    <dbReference type="NCBI Taxonomy" id="111878"/>
    <lineage>
        <taxon>Eukaryota</taxon>
        <taxon>Metazoa</taxon>
        <taxon>Porifera</taxon>
        <taxon>Hexactinellida</taxon>
        <taxon>Hexasterophora</taxon>
        <taxon>Lyssacinosida</taxon>
        <taxon>Leucopsacidae</taxon>
        <taxon>Oopsacas</taxon>
    </lineage>
</organism>
<evidence type="ECO:0000256" key="1">
    <source>
        <dbReference type="SAM" id="MobiDB-lite"/>
    </source>
</evidence>
<accession>A0AAV7JEN9</accession>
<evidence type="ECO:0000313" key="2">
    <source>
        <dbReference type="EMBL" id="KAI6647293.1"/>
    </source>
</evidence>
<feature type="compositionally biased region" description="Basic residues" evidence="1">
    <location>
        <begin position="122"/>
        <end position="131"/>
    </location>
</feature>
<reference evidence="2 3" key="1">
    <citation type="journal article" date="2023" name="BMC Biol.">
        <title>The compact genome of the sponge Oopsacas minuta (Hexactinellida) is lacking key metazoan core genes.</title>
        <authorList>
            <person name="Santini S."/>
            <person name="Schenkelaars Q."/>
            <person name="Jourda C."/>
            <person name="Duchesne M."/>
            <person name="Belahbib H."/>
            <person name="Rocher C."/>
            <person name="Selva M."/>
            <person name="Riesgo A."/>
            <person name="Vervoort M."/>
            <person name="Leys S.P."/>
            <person name="Kodjabachian L."/>
            <person name="Le Bivic A."/>
            <person name="Borchiellini C."/>
            <person name="Claverie J.M."/>
            <person name="Renard E."/>
        </authorList>
    </citation>
    <scope>NUCLEOTIDE SEQUENCE [LARGE SCALE GENOMIC DNA]</scope>
    <source>
        <strain evidence="2">SPO-2</strain>
    </source>
</reference>
<gene>
    <name evidence="2" type="ORF">LOD99_12290</name>
</gene>
<sequence>MAECLRLTDILASKEVKDKTVEQLSKVLKRTATKTTITSVYTKLSQYISMYEDTVMAKRYTVLKKGVENGDTEIAVKLAKEEIIFYIMCEKFRGEDVKMECDKAVTQGVKRRGSQRSNLTPKSKKYKLNVD</sequence>
<evidence type="ECO:0000313" key="3">
    <source>
        <dbReference type="Proteomes" id="UP001165289"/>
    </source>
</evidence>
<feature type="region of interest" description="Disordered" evidence="1">
    <location>
        <begin position="110"/>
        <end position="131"/>
    </location>
</feature>
<dbReference type="EMBL" id="JAKMXF010000343">
    <property type="protein sequence ID" value="KAI6647293.1"/>
    <property type="molecule type" value="Genomic_DNA"/>
</dbReference>
<proteinExistence type="predicted"/>
<comment type="caution">
    <text evidence="2">The sequence shown here is derived from an EMBL/GenBank/DDBJ whole genome shotgun (WGS) entry which is preliminary data.</text>
</comment>
<dbReference type="AlphaFoldDB" id="A0AAV7JEN9"/>
<dbReference type="Proteomes" id="UP001165289">
    <property type="component" value="Unassembled WGS sequence"/>
</dbReference>
<name>A0AAV7JEN9_9METZ</name>
<keyword evidence="3" id="KW-1185">Reference proteome</keyword>